<dbReference type="STRING" id="1827387.A4S15_13480"/>
<evidence type="ECO:0000259" key="2">
    <source>
        <dbReference type="Pfam" id="PF07331"/>
    </source>
</evidence>
<keyword evidence="1" id="KW-1133">Transmembrane helix</keyword>
<feature type="domain" description="DUF1468" evidence="2">
    <location>
        <begin position="19"/>
        <end position="154"/>
    </location>
</feature>
<feature type="transmembrane region" description="Helical" evidence="1">
    <location>
        <begin position="15"/>
        <end position="33"/>
    </location>
</feature>
<comment type="caution">
    <text evidence="3">The sequence shown here is derived from an EMBL/GenBank/DDBJ whole genome shotgun (WGS) entry which is preliminary data.</text>
</comment>
<keyword evidence="1" id="KW-0812">Transmembrane</keyword>
<evidence type="ECO:0000256" key="1">
    <source>
        <dbReference type="SAM" id="Phobius"/>
    </source>
</evidence>
<sequence length="164" mass="18418">MEEDVQAERGISRRTVELVVASIFLLLSVVAFYDNYTRGAGWASDGPQSGYFPARLAVIMFLGSVFTFWVALRAKTEMFVTYEQLIRISKVLIPLIIFTIGIEWLGIYLSSALFLALFMIWLGEFGVIRSCASAFAFVIVTFVIFEKWFQVPLPKGPVEALLGL</sequence>
<accession>A0A1W9HTN4</accession>
<evidence type="ECO:0000313" key="4">
    <source>
        <dbReference type="Proteomes" id="UP000192872"/>
    </source>
</evidence>
<proteinExistence type="predicted"/>
<dbReference type="InterPro" id="IPR009936">
    <property type="entry name" value="DUF1468"/>
</dbReference>
<dbReference type="Pfam" id="PF07331">
    <property type="entry name" value="TctB"/>
    <property type="match status" value="1"/>
</dbReference>
<reference evidence="3 4" key="1">
    <citation type="journal article" date="2017" name="Water Res.">
        <title>Comammox in drinking water systems.</title>
        <authorList>
            <person name="Wang Y."/>
            <person name="Ma L."/>
            <person name="Mao Y."/>
            <person name="Jiang X."/>
            <person name="Xia Y."/>
            <person name="Yu K."/>
            <person name="Li B."/>
            <person name="Zhang T."/>
        </authorList>
    </citation>
    <scope>NUCLEOTIDE SEQUENCE [LARGE SCALE GENOMIC DNA]</scope>
    <source>
        <strain evidence="3">SG_bin8</strain>
    </source>
</reference>
<dbReference type="EMBL" id="LWDL01000024">
    <property type="protein sequence ID" value="OQW50808.1"/>
    <property type="molecule type" value="Genomic_DNA"/>
</dbReference>
<feature type="transmembrane region" description="Helical" evidence="1">
    <location>
        <begin position="92"/>
        <end position="121"/>
    </location>
</feature>
<name>A0A1W9HTN4_9HYPH</name>
<organism evidence="3 4">
    <name type="scientific">Candidatus Raskinella chloraquaticus</name>
    <dbReference type="NCBI Taxonomy" id="1951219"/>
    <lineage>
        <taxon>Bacteria</taxon>
        <taxon>Pseudomonadati</taxon>
        <taxon>Pseudomonadota</taxon>
        <taxon>Alphaproteobacteria</taxon>
        <taxon>Hyphomicrobiales</taxon>
        <taxon>Phreatobacteraceae</taxon>
        <taxon>Candidatus Raskinella</taxon>
    </lineage>
</organism>
<gene>
    <name evidence="3" type="ORF">A4S15_13480</name>
</gene>
<evidence type="ECO:0000313" key="3">
    <source>
        <dbReference type="EMBL" id="OQW50808.1"/>
    </source>
</evidence>
<feature type="transmembrane region" description="Helical" evidence="1">
    <location>
        <begin position="127"/>
        <end position="145"/>
    </location>
</feature>
<dbReference type="Proteomes" id="UP000192872">
    <property type="component" value="Unassembled WGS sequence"/>
</dbReference>
<keyword evidence="1" id="KW-0472">Membrane</keyword>
<dbReference type="AlphaFoldDB" id="A0A1W9HTN4"/>
<feature type="transmembrane region" description="Helical" evidence="1">
    <location>
        <begin position="53"/>
        <end position="72"/>
    </location>
</feature>
<protein>
    <recommendedName>
        <fullName evidence="2">DUF1468 domain-containing protein</fullName>
    </recommendedName>
</protein>